<protein>
    <submittedName>
        <fullName evidence="2">Uncharacterized protein</fullName>
    </submittedName>
</protein>
<organism evidence="2 3">
    <name type="scientific">Canavalia gladiata</name>
    <name type="common">Sword bean</name>
    <name type="synonym">Dolichos gladiatus</name>
    <dbReference type="NCBI Taxonomy" id="3824"/>
    <lineage>
        <taxon>Eukaryota</taxon>
        <taxon>Viridiplantae</taxon>
        <taxon>Streptophyta</taxon>
        <taxon>Embryophyta</taxon>
        <taxon>Tracheophyta</taxon>
        <taxon>Spermatophyta</taxon>
        <taxon>Magnoliopsida</taxon>
        <taxon>eudicotyledons</taxon>
        <taxon>Gunneridae</taxon>
        <taxon>Pentapetalae</taxon>
        <taxon>rosids</taxon>
        <taxon>fabids</taxon>
        <taxon>Fabales</taxon>
        <taxon>Fabaceae</taxon>
        <taxon>Papilionoideae</taxon>
        <taxon>50 kb inversion clade</taxon>
        <taxon>NPAAA clade</taxon>
        <taxon>indigoferoid/millettioid clade</taxon>
        <taxon>Phaseoleae</taxon>
        <taxon>Canavalia</taxon>
    </lineage>
</organism>
<evidence type="ECO:0000313" key="3">
    <source>
        <dbReference type="Proteomes" id="UP001367508"/>
    </source>
</evidence>
<evidence type="ECO:0000313" key="2">
    <source>
        <dbReference type="EMBL" id="KAK7328439.1"/>
    </source>
</evidence>
<dbReference type="EMBL" id="JAYMYQ010000005">
    <property type="protein sequence ID" value="KAK7328439.1"/>
    <property type="molecule type" value="Genomic_DNA"/>
</dbReference>
<sequence length="106" mass="11298">MLATGLGAQSYDQFAPTIYKCHVEGMMCCMDSFARGNPVIRCTAVWGGIRVLIVPPMSTLIVWGQYVISGTHGDQLAMWGKLKEAKGPKCGAPGSKAGQRGRGPRA</sequence>
<feature type="region of interest" description="Disordered" evidence="1">
    <location>
        <begin position="85"/>
        <end position="106"/>
    </location>
</feature>
<gene>
    <name evidence="2" type="ORF">VNO77_22545</name>
</gene>
<dbReference type="AlphaFoldDB" id="A0AAN9L394"/>
<keyword evidence="3" id="KW-1185">Reference proteome</keyword>
<reference evidence="2 3" key="1">
    <citation type="submission" date="2024-01" db="EMBL/GenBank/DDBJ databases">
        <title>The genomes of 5 underutilized Papilionoideae crops provide insights into root nodulation and disease resistanc.</title>
        <authorList>
            <person name="Jiang F."/>
        </authorList>
    </citation>
    <scope>NUCLEOTIDE SEQUENCE [LARGE SCALE GENOMIC DNA]</scope>
    <source>
        <strain evidence="2">LVBAO_FW01</strain>
        <tissue evidence="2">Leaves</tissue>
    </source>
</reference>
<dbReference type="Proteomes" id="UP001367508">
    <property type="component" value="Unassembled WGS sequence"/>
</dbReference>
<proteinExistence type="predicted"/>
<comment type="caution">
    <text evidence="2">The sequence shown here is derived from an EMBL/GenBank/DDBJ whole genome shotgun (WGS) entry which is preliminary data.</text>
</comment>
<name>A0AAN9L394_CANGL</name>
<accession>A0AAN9L394</accession>
<evidence type="ECO:0000256" key="1">
    <source>
        <dbReference type="SAM" id="MobiDB-lite"/>
    </source>
</evidence>